<dbReference type="InterPro" id="IPR001969">
    <property type="entry name" value="Aspartic_peptidase_AS"/>
</dbReference>
<accession>A0ABD1FDB0</accession>
<dbReference type="Pfam" id="PF03732">
    <property type="entry name" value="Retrotrans_gag"/>
    <property type="match status" value="1"/>
</dbReference>
<organism evidence="3 4">
    <name type="scientific">Hypothenemus hampei</name>
    <name type="common">Coffee berry borer</name>
    <dbReference type="NCBI Taxonomy" id="57062"/>
    <lineage>
        <taxon>Eukaryota</taxon>
        <taxon>Metazoa</taxon>
        <taxon>Ecdysozoa</taxon>
        <taxon>Arthropoda</taxon>
        <taxon>Hexapoda</taxon>
        <taxon>Insecta</taxon>
        <taxon>Pterygota</taxon>
        <taxon>Neoptera</taxon>
        <taxon>Endopterygota</taxon>
        <taxon>Coleoptera</taxon>
        <taxon>Polyphaga</taxon>
        <taxon>Cucujiformia</taxon>
        <taxon>Curculionidae</taxon>
        <taxon>Scolytinae</taxon>
        <taxon>Hypothenemus</taxon>
    </lineage>
</organism>
<reference evidence="3 4" key="1">
    <citation type="submission" date="2024-05" db="EMBL/GenBank/DDBJ databases">
        <title>Genetic variation in Jamaican populations of the coffee berry borer (Hypothenemus hampei).</title>
        <authorList>
            <person name="Errbii M."/>
            <person name="Myrie A."/>
        </authorList>
    </citation>
    <scope>NUCLEOTIDE SEQUENCE [LARGE SCALE GENOMIC DNA]</scope>
    <source>
        <strain evidence="3">JA-Hopewell-2020-01-JO</strain>
        <tissue evidence="3">Whole body</tissue>
    </source>
</reference>
<comment type="caution">
    <text evidence="3">The sequence shown here is derived from an EMBL/GenBank/DDBJ whole genome shotgun (WGS) entry which is preliminary data.</text>
</comment>
<feature type="region of interest" description="Disordered" evidence="1">
    <location>
        <begin position="438"/>
        <end position="465"/>
    </location>
</feature>
<dbReference type="InterPro" id="IPR021109">
    <property type="entry name" value="Peptidase_aspartic_dom_sf"/>
</dbReference>
<dbReference type="AlphaFoldDB" id="A0ABD1FDB0"/>
<evidence type="ECO:0000313" key="4">
    <source>
        <dbReference type="Proteomes" id="UP001566132"/>
    </source>
</evidence>
<evidence type="ECO:0000256" key="1">
    <source>
        <dbReference type="SAM" id="MobiDB-lite"/>
    </source>
</evidence>
<dbReference type="PANTHER" id="PTHR33194:SF4">
    <property type="entry name" value="CCHC-TYPE DOMAIN-CONTAINING PROTEIN"/>
    <property type="match status" value="1"/>
</dbReference>
<dbReference type="PROSITE" id="PS00141">
    <property type="entry name" value="ASP_PROTEASE"/>
    <property type="match status" value="1"/>
</dbReference>
<dbReference type="PANTHER" id="PTHR33194">
    <property type="entry name" value="ZINC KNUCKLE DOMAINCONTAINING PROTEIN"/>
    <property type="match status" value="1"/>
</dbReference>
<feature type="compositionally biased region" description="Low complexity" evidence="1">
    <location>
        <begin position="438"/>
        <end position="453"/>
    </location>
</feature>
<keyword evidence="4" id="KW-1185">Reference proteome</keyword>
<dbReference type="Proteomes" id="UP001566132">
    <property type="component" value="Unassembled WGS sequence"/>
</dbReference>
<feature type="domain" description="Retrotransposon gag" evidence="2">
    <location>
        <begin position="180"/>
        <end position="269"/>
    </location>
</feature>
<name>A0ABD1FDB0_HYPHA</name>
<feature type="compositionally biased region" description="Polar residues" evidence="1">
    <location>
        <begin position="380"/>
        <end position="403"/>
    </location>
</feature>
<evidence type="ECO:0000259" key="2">
    <source>
        <dbReference type="Pfam" id="PF03732"/>
    </source>
</evidence>
<feature type="region of interest" description="Disordered" evidence="1">
    <location>
        <begin position="1"/>
        <end position="36"/>
    </location>
</feature>
<feature type="compositionally biased region" description="Basic and acidic residues" evidence="1">
    <location>
        <begin position="405"/>
        <end position="421"/>
    </location>
</feature>
<dbReference type="InterPro" id="IPR005162">
    <property type="entry name" value="Retrotrans_gag_dom"/>
</dbReference>
<dbReference type="EMBL" id="JBDJPC010000001">
    <property type="protein sequence ID" value="KAL1516339.1"/>
    <property type="molecule type" value="Genomic_DNA"/>
</dbReference>
<feature type="compositionally biased region" description="Polar residues" evidence="1">
    <location>
        <begin position="308"/>
        <end position="339"/>
    </location>
</feature>
<evidence type="ECO:0000313" key="3">
    <source>
        <dbReference type="EMBL" id="KAL1516339.1"/>
    </source>
</evidence>
<gene>
    <name evidence="3" type="ORF">ABEB36_000258</name>
</gene>
<feature type="compositionally biased region" description="Low complexity" evidence="1">
    <location>
        <begin position="340"/>
        <end position="360"/>
    </location>
</feature>
<sequence length="666" mass="72964">MTDRPQKTTQVADSSPSPRQFLPAHNSTSLPQSPLVPFTLALPPNIAGQVRQGKSTPNKRILLAVDNGPNTAQQQVILKDEPIPSNPGPSIFDPDNPFPLVIIDDSDTPTGGPNMNSGGNETTLGDLLNRPQQIAAPRFFAPPTFHPRSGQASTFLQKFEVAAGRNGWDSALRLTYLGNYLEGAASKWYQTYINDPSKVTSTWETLKTDFRREFVGEDYLRELQRKLFGRKQRFTEPPREYYYDLLELADEVDPNMPFDAFKLHFENGLHPSMQDHFSLAAGAATDLPSLLKAVTILQGIHARKISNGRGNTTSPSPGSYNNTGTSKKQWDTPSARTLNSPWSSEAHASSSVSPQSVPRPYQNRSQFPRRNFRDSDSSKRFTNSGNQGASRYNGGNTQHSAGTTRRRDDAYVPNTRSRDGRPICQDCNKIGHFTCRSLPSKTSSSDSPDTNNSALDSPNGEDDSIGATTEVVLQSSCAKILTIVGKLNGKSATPLVIDTGATYTIIEANIAQDIKPLRNPMILSAVGRFPFTPIGVSIIVVEFDHLTFQMPALVGRDVDYLDEPDTSIAPLSEYIAPEDDPLPLTESMGPLSPVDKSKITCESNFVIQPGLPMEILARIQSPWGSTDGAYFEENLTLLGPRGIVLTPLHSKGTPYFFKQRPNAATQ</sequence>
<feature type="compositionally biased region" description="Polar residues" evidence="1">
    <location>
        <begin position="7"/>
        <end position="18"/>
    </location>
</feature>
<feature type="region of interest" description="Disordered" evidence="1">
    <location>
        <begin position="305"/>
        <end position="423"/>
    </location>
</feature>
<dbReference type="SUPFAM" id="SSF50630">
    <property type="entry name" value="Acid proteases"/>
    <property type="match status" value="1"/>
</dbReference>
<protein>
    <recommendedName>
        <fullName evidence="2">Retrotransposon gag domain-containing protein</fullName>
    </recommendedName>
</protein>
<proteinExistence type="predicted"/>